<dbReference type="EMBL" id="CP045900">
    <property type="protein sequence ID" value="QQP42172.1"/>
    <property type="molecule type" value="Genomic_DNA"/>
</dbReference>
<evidence type="ECO:0000313" key="2">
    <source>
        <dbReference type="Proteomes" id="UP000595437"/>
    </source>
</evidence>
<proteinExistence type="predicted"/>
<sequence>MDSDYIVEMIADPSTVPQVVPFQGFLLKLKSKGARQQCLNSFGHGHLKHGCANPRLNLRDYDKLLKESL</sequence>
<keyword evidence="2" id="KW-1185">Reference proteome</keyword>
<reference evidence="2" key="1">
    <citation type="submission" date="2021-01" db="EMBL/GenBank/DDBJ databases">
        <title>Caligus Genome Assembly.</title>
        <authorList>
            <person name="Gallardo-Escarate C."/>
        </authorList>
    </citation>
    <scope>NUCLEOTIDE SEQUENCE [LARGE SCALE GENOMIC DNA]</scope>
</reference>
<protein>
    <submittedName>
        <fullName evidence="1">Uncharacterized protein</fullName>
    </submittedName>
</protein>
<dbReference type="Proteomes" id="UP000595437">
    <property type="component" value="Chromosome 11"/>
</dbReference>
<accession>A0A7T8H2K9</accession>
<name>A0A7T8H2K9_CALRO</name>
<gene>
    <name evidence="1" type="ORF">FKW44_016753</name>
</gene>
<organism evidence="1 2">
    <name type="scientific">Caligus rogercresseyi</name>
    <name type="common">Sea louse</name>
    <dbReference type="NCBI Taxonomy" id="217165"/>
    <lineage>
        <taxon>Eukaryota</taxon>
        <taxon>Metazoa</taxon>
        <taxon>Ecdysozoa</taxon>
        <taxon>Arthropoda</taxon>
        <taxon>Crustacea</taxon>
        <taxon>Multicrustacea</taxon>
        <taxon>Hexanauplia</taxon>
        <taxon>Copepoda</taxon>
        <taxon>Siphonostomatoida</taxon>
        <taxon>Caligidae</taxon>
        <taxon>Caligus</taxon>
    </lineage>
</organism>
<evidence type="ECO:0000313" key="1">
    <source>
        <dbReference type="EMBL" id="QQP42172.1"/>
    </source>
</evidence>
<dbReference type="AlphaFoldDB" id="A0A7T8H2K9"/>
<feature type="non-terminal residue" evidence="1">
    <location>
        <position position="69"/>
    </location>
</feature>